<feature type="transmembrane region" description="Helical" evidence="5">
    <location>
        <begin position="82"/>
        <end position="104"/>
    </location>
</feature>
<evidence type="ECO:0000256" key="3">
    <source>
        <dbReference type="ARBA" id="ARBA00022989"/>
    </source>
</evidence>
<keyword evidence="4 5" id="KW-0472">Membrane</keyword>
<comment type="subcellular location">
    <subcellularLocation>
        <location evidence="1">Membrane</location>
        <topology evidence="1">Multi-pass membrane protein</topology>
    </subcellularLocation>
</comment>
<gene>
    <name evidence="7" type="ORF">CC86DRAFT_386426</name>
</gene>
<dbReference type="InterPro" id="IPR020846">
    <property type="entry name" value="MFS_dom"/>
</dbReference>
<dbReference type="GO" id="GO:0005886">
    <property type="term" value="C:plasma membrane"/>
    <property type="evidence" value="ECO:0007669"/>
    <property type="project" value="TreeGrafter"/>
</dbReference>
<dbReference type="Proteomes" id="UP000799424">
    <property type="component" value="Unassembled WGS sequence"/>
</dbReference>
<feature type="domain" description="Major facilitator superfamily (MFS) profile" evidence="6">
    <location>
        <begin position="1"/>
        <end position="107"/>
    </location>
</feature>
<evidence type="ECO:0000256" key="4">
    <source>
        <dbReference type="ARBA" id="ARBA00023136"/>
    </source>
</evidence>
<dbReference type="InterPro" id="IPR036259">
    <property type="entry name" value="MFS_trans_sf"/>
</dbReference>
<dbReference type="AlphaFoldDB" id="A0A6A6ZMA7"/>
<name>A0A6A6ZMA7_9PLEO</name>
<accession>A0A6A6ZMA7</accession>
<proteinExistence type="predicted"/>
<keyword evidence="8" id="KW-1185">Reference proteome</keyword>
<keyword evidence="3 5" id="KW-1133">Transmembrane helix</keyword>
<evidence type="ECO:0000313" key="8">
    <source>
        <dbReference type="Proteomes" id="UP000799424"/>
    </source>
</evidence>
<evidence type="ECO:0000259" key="6">
    <source>
        <dbReference type="PROSITE" id="PS50850"/>
    </source>
</evidence>
<organism evidence="7 8">
    <name type="scientific">Ophiobolus disseminans</name>
    <dbReference type="NCBI Taxonomy" id="1469910"/>
    <lineage>
        <taxon>Eukaryota</taxon>
        <taxon>Fungi</taxon>
        <taxon>Dikarya</taxon>
        <taxon>Ascomycota</taxon>
        <taxon>Pezizomycotina</taxon>
        <taxon>Dothideomycetes</taxon>
        <taxon>Pleosporomycetidae</taxon>
        <taxon>Pleosporales</taxon>
        <taxon>Pleosporineae</taxon>
        <taxon>Phaeosphaeriaceae</taxon>
        <taxon>Ophiobolus</taxon>
    </lineage>
</organism>
<evidence type="ECO:0000256" key="1">
    <source>
        <dbReference type="ARBA" id="ARBA00004141"/>
    </source>
</evidence>
<feature type="transmembrane region" description="Helical" evidence="5">
    <location>
        <begin position="57"/>
        <end position="76"/>
    </location>
</feature>
<dbReference type="EMBL" id="MU006237">
    <property type="protein sequence ID" value="KAF2821474.1"/>
    <property type="molecule type" value="Genomic_DNA"/>
</dbReference>
<dbReference type="Gene3D" id="1.20.1720.10">
    <property type="entry name" value="Multidrug resistance protein D"/>
    <property type="match status" value="1"/>
</dbReference>
<reference evidence="7" key="1">
    <citation type="journal article" date="2020" name="Stud. Mycol.">
        <title>101 Dothideomycetes genomes: a test case for predicting lifestyles and emergence of pathogens.</title>
        <authorList>
            <person name="Haridas S."/>
            <person name="Albert R."/>
            <person name="Binder M."/>
            <person name="Bloem J."/>
            <person name="Labutti K."/>
            <person name="Salamov A."/>
            <person name="Andreopoulos B."/>
            <person name="Baker S."/>
            <person name="Barry K."/>
            <person name="Bills G."/>
            <person name="Bluhm B."/>
            <person name="Cannon C."/>
            <person name="Castanera R."/>
            <person name="Culley D."/>
            <person name="Daum C."/>
            <person name="Ezra D."/>
            <person name="Gonzalez J."/>
            <person name="Henrissat B."/>
            <person name="Kuo A."/>
            <person name="Liang C."/>
            <person name="Lipzen A."/>
            <person name="Lutzoni F."/>
            <person name="Magnuson J."/>
            <person name="Mondo S."/>
            <person name="Nolan M."/>
            <person name="Ohm R."/>
            <person name="Pangilinan J."/>
            <person name="Park H.-J."/>
            <person name="Ramirez L."/>
            <person name="Alfaro M."/>
            <person name="Sun H."/>
            <person name="Tritt A."/>
            <person name="Yoshinaga Y."/>
            <person name="Zwiers L.-H."/>
            <person name="Turgeon B."/>
            <person name="Goodwin S."/>
            <person name="Spatafora J."/>
            <person name="Crous P."/>
            <person name="Grigoriev I."/>
        </authorList>
    </citation>
    <scope>NUCLEOTIDE SEQUENCE</scope>
    <source>
        <strain evidence="7">CBS 113818</strain>
    </source>
</reference>
<evidence type="ECO:0000256" key="5">
    <source>
        <dbReference type="SAM" id="Phobius"/>
    </source>
</evidence>
<protein>
    <recommendedName>
        <fullName evidence="6">Major facilitator superfamily (MFS) profile domain-containing protein</fullName>
    </recommendedName>
</protein>
<dbReference type="GO" id="GO:0022857">
    <property type="term" value="F:transmembrane transporter activity"/>
    <property type="evidence" value="ECO:0007669"/>
    <property type="project" value="InterPro"/>
</dbReference>
<dbReference type="PANTHER" id="PTHR23502">
    <property type="entry name" value="MAJOR FACILITATOR SUPERFAMILY"/>
    <property type="match status" value="1"/>
</dbReference>
<evidence type="ECO:0000313" key="7">
    <source>
        <dbReference type="EMBL" id="KAF2821474.1"/>
    </source>
</evidence>
<keyword evidence="2 5" id="KW-0812">Transmembrane</keyword>
<sequence>MSATWASSAYSAGTEQIAHEFNVGSQVAVLGTTLFLFGFGLGPLLWAPLFEVYGRRIAVLTPMFVGICFSFGSAVAKDFQTLIITRFFGMFFASAPVTNTGGVLGDL</sequence>
<evidence type="ECO:0000256" key="2">
    <source>
        <dbReference type="ARBA" id="ARBA00022692"/>
    </source>
</evidence>
<dbReference type="SUPFAM" id="SSF103473">
    <property type="entry name" value="MFS general substrate transporter"/>
    <property type="match status" value="1"/>
</dbReference>
<dbReference type="Pfam" id="PF07690">
    <property type="entry name" value="MFS_1"/>
    <property type="match status" value="1"/>
</dbReference>
<dbReference type="OrthoDB" id="9986881at2759"/>
<feature type="transmembrane region" description="Helical" evidence="5">
    <location>
        <begin position="27"/>
        <end position="50"/>
    </location>
</feature>
<dbReference type="InterPro" id="IPR011701">
    <property type="entry name" value="MFS"/>
</dbReference>
<dbReference type="PANTHER" id="PTHR23502:SF59">
    <property type="entry name" value="MULTIDRUG TRANSPORTER, PUTATIVE (AFU_ORTHOLOGUE AFUA_1G10370)-RELATED"/>
    <property type="match status" value="1"/>
</dbReference>
<dbReference type="PROSITE" id="PS50850">
    <property type="entry name" value="MFS"/>
    <property type="match status" value="1"/>
</dbReference>